<dbReference type="NCBIfam" id="TIGR00677">
    <property type="entry name" value="fadh2_euk"/>
    <property type="match status" value="1"/>
</dbReference>
<comment type="pathway">
    <text evidence="2 9">One-carbon metabolism; tetrahydrofolate interconversion.</text>
</comment>
<feature type="domain" description="MTHFR SAM-binding regulatory" evidence="10">
    <location>
        <begin position="360"/>
        <end position="658"/>
    </location>
</feature>
<dbReference type="InterPro" id="IPR003171">
    <property type="entry name" value="Mehydrof_redctse-like"/>
</dbReference>
<accession>A0A816DBC4</accession>
<comment type="similarity">
    <text evidence="3">Belongs to the methylenetetrahydrofolate reductase family.</text>
</comment>
<evidence type="ECO:0000256" key="3">
    <source>
        <dbReference type="ARBA" id="ARBA00006743"/>
    </source>
</evidence>
<dbReference type="UniPathway" id="UPA00193"/>
<dbReference type="PANTHER" id="PTHR45754:SF3">
    <property type="entry name" value="METHYLENETETRAHYDROFOLATE REDUCTASE (NADPH)"/>
    <property type="match status" value="1"/>
</dbReference>
<evidence type="ECO:0000256" key="8">
    <source>
        <dbReference type="ARBA" id="ARBA00047751"/>
    </source>
</evidence>
<dbReference type="EC" id="1.5.1.53" evidence="7"/>
<evidence type="ECO:0000256" key="7">
    <source>
        <dbReference type="ARBA" id="ARBA00034530"/>
    </source>
</evidence>
<proteinExistence type="inferred from homology"/>
<keyword evidence="6" id="KW-0560">Oxidoreductase</keyword>
<evidence type="ECO:0000256" key="2">
    <source>
        <dbReference type="ARBA" id="ARBA00004777"/>
    </source>
</evidence>
<dbReference type="GO" id="GO:0106313">
    <property type="term" value="F:methylenetetrahydrofolate reductase (NADPH) activity"/>
    <property type="evidence" value="ECO:0007669"/>
    <property type="project" value="UniProtKB-EC"/>
</dbReference>
<dbReference type="Proteomes" id="UP000663834">
    <property type="component" value="Unassembled WGS sequence"/>
</dbReference>
<dbReference type="InterPro" id="IPR053806">
    <property type="entry name" value="MTHFR_C"/>
</dbReference>
<dbReference type="GO" id="GO:0071949">
    <property type="term" value="F:FAD binding"/>
    <property type="evidence" value="ECO:0007669"/>
    <property type="project" value="TreeGrafter"/>
</dbReference>
<dbReference type="Gene3D" id="3.20.20.220">
    <property type="match status" value="1"/>
</dbReference>
<evidence type="ECO:0000256" key="9">
    <source>
        <dbReference type="RuleBase" id="RU004254"/>
    </source>
</evidence>
<dbReference type="GO" id="GO:0009086">
    <property type="term" value="P:methionine biosynthetic process"/>
    <property type="evidence" value="ECO:0007669"/>
    <property type="project" value="TreeGrafter"/>
</dbReference>
<organism evidence="11 13">
    <name type="scientific">Rotaria magnacalcarata</name>
    <dbReference type="NCBI Taxonomy" id="392030"/>
    <lineage>
        <taxon>Eukaryota</taxon>
        <taxon>Metazoa</taxon>
        <taxon>Spiralia</taxon>
        <taxon>Gnathifera</taxon>
        <taxon>Rotifera</taxon>
        <taxon>Eurotatoria</taxon>
        <taxon>Bdelloidea</taxon>
        <taxon>Philodinida</taxon>
        <taxon>Philodinidae</taxon>
        <taxon>Rotaria</taxon>
    </lineage>
</organism>
<evidence type="ECO:0000256" key="6">
    <source>
        <dbReference type="ARBA" id="ARBA00023002"/>
    </source>
</evidence>
<dbReference type="InterPro" id="IPR004621">
    <property type="entry name" value="Fadh2_euk"/>
</dbReference>
<evidence type="ECO:0000313" key="13">
    <source>
        <dbReference type="Proteomes" id="UP000663834"/>
    </source>
</evidence>
<dbReference type="CDD" id="cd00537">
    <property type="entry name" value="MTHFR"/>
    <property type="match status" value="1"/>
</dbReference>
<keyword evidence="4" id="KW-0285">Flavoprotein</keyword>
<dbReference type="InterPro" id="IPR029041">
    <property type="entry name" value="FAD-linked_oxidoreductase-like"/>
</dbReference>
<dbReference type="AlphaFoldDB" id="A0A816DBC4"/>
<comment type="catalytic activity">
    <reaction evidence="8">
        <text>(6S)-5-methyl-5,6,7,8-tetrahydrofolate + NADP(+) = (6R)-5,10-methylene-5,6,7,8-tetrahydrofolate + NADPH + H(+)</text>
        <dbReference type="Rhea" id="RHEA:19817"/>
        <dbReference type="ChEBI" id="CHEBI:15378"/>
        <dbReference type="ChEBI" id="CHEBI:15636"/>
        <dbReference type="ChEBI" id="CHEBI:18608"/>
        <dbReference type="ChEBI" id="CHEBI:57783"/>
        <dbReference type="ChEBI" id="CHEBI:58349"/>
        <dbReference type="EC" id="1.5.1.53"/>
    </reaction>
    <physiologicalReaction direction="right-to-left" evidence="8">
        <dbReference type="Rhea" id="RHEA:19819"/>
    </physiologicalReaction>
</comment>
<protein>
    <recommendedName>
        <fullName evidence="7">methylenetetrahydrofolate reductase (NADPH)</fullName>
        <ecNumber evidence="7">1.5.1.53</ecNumber>
    </recommendedName>
</protein>
<keyword evidence="5" id="KW-0274">FAD</keyword>
<evidence type="ECO:0000256" key="1">
    <source>
        <dbReference type="ARBA" id="ARBA00001974"/>
    </source>
</evidence>
<dbReference type="EMBL" id="CAJNRE010000026">
    <property type="protein sequence ID" value="CAF1905131.1"/>
    <property type="molecule type" value="Genomic_DNA"/>
</dbReference>
<sequence length="668" mass="75973">MEFTLGDNETVPGDCKMHAHETHLESIHNLNRLKRIESEGANIAGKICSLQSAKYVSLTEKISKRIADNDRWFSLEFFPPRTPSGAANLIGCFDRMAAGRPLFCDITWHPAGDPAGNKETSSMMIANTMLNYCGIDTMLHITCYGAKKTAMLEYLYKAKDCGIRSLLALRGDPHVGEEWNPAKSDFRYALDLVKFIRKHFGDYFVICVAGYPQGHPDSTSYEDDLGYLKEKIDCGADFIITQLFFQAETFIKFESDCRSIGIKCPIIPGILPIQGYASLRNIVRLAKLDVPKEILACIEPIKDNDEAIRNFGVQACLDLCRTLLDSGKVNGLHFYTLNREFATIEILKKLGLWLDEQSLRALPWKKTSFSHARSQENVRPIFWSIRPKSYVHRTSNWNEFPNGRWGISSAPSFGVLTDYHLFYMKIDATRDELLDEWGRELTCEQDVWKMFACYIGGEKNSIDKVVRRFPWTDEELSAETTLIQKSLVEFNKRGILTINSQPAVNGKSSSDPVVGWGTPNGYVYQKAYLEFFTSAENIPALRSVLKTFPGVNYHFVNKSGEVNETNTDDEQPIAVTWGVFAGKEIVQPTVVDPVSFMIWKDEAFSLWTERWGKLYEPESRSHAIIEEIANTYFLVNLVDNDYPQDSCLWAILDSMFEYQKLPKKNIES</sequence>
<dbReference type="SUPFAM" id="SSF51730">
    <property type="entry name" value="FAD-linked oxidoreductase"/>
    <property type="match status" value="1"/>
</dbReference>
<dbReference type="EMBL" id="CAJNOW010014384">
    <property type="protein sequence ID" value="CAF1632490.1"/>
    <property type="molecule type" value="Genomic_DNA"/>
</dbReference>
<dbReference type="Proteomes" id="UP000663824">
    <property type="component" value="Unassembled WGS sequence"/>
</dbReference>
<dbReference type="GO" id="GO:0035999">
    <property type="term" value="P:tetrahydrofolate interconversion"/>
    <property type="evidence" value="ECO:0007669"/>
    <property type="project" value="UniProtKB-UniPathway"/>
</dbReference>
<dbReference type="Pfam" id="PF02219">
    <property type="entry name" value="MTHFR"/>
    <property type="match status" value="1"/>
</dbReference>
<evidence type="ECO:0000313" key="11">
    <source>
        <dbReference type="EMBL" id="CAF1632490.1"/>
    </source>
</evidence>
<name>A0A816DBC4_9BILA</name>
<evidence type="ECO:0000256" key="4">
    <source>
        <dbReference type="ARBA" id="ARBA00022630"/>
    </source>
</evidence>
<evidence type="ECO:0000259" key="10">
    <source>
        <dbReference type="Pfam" id="PF21895"/>
    </source>
</evidence>
<evidence type="ECO:0000256" key="5">
    <source>
        <dbReference type="ARBA" id="ARBA00022827"/>
    </source>
</evidence>
<evidence type="ECO:0000313" key="12">
    <source>
        <dbReference type="EMBL" id="CAF1905131.1"/>
    </source>
</evidence>
<dbReference type="Pfam" id="PF21895">
    <property type="entry name" value="MTHFR_C"/>
    <property type="match status" value="1"/>
</dbReference>
<comment type="cofactor">
    <cofactor evidence="1">
        <name>FAD</name>
        <dbReference type="ChEBI" id="CHEBI:57692"/>
    </cofactor>
</comment>
<dbReference type="OrthoDB" id="16284at2759"/>
<dbReference type="GO" id="GO:0005829">
    <property type="term" value="C:cytosol"/>
    <property type="evidence" value="ECO:0007669"/>
    <property type="project" value="TreeGrafter"/>
</dbReference>
<dbReference type="PANTHER" id="PTHR45754">
    <property type="entry name" value="METHYLENETETRAHYDROFOLATE REDUCTASE"/>
    <property type="match status" value="1"/>
</dbReference>
<reference evidence="11" key="1">
    <citation type="submission" date="2021-02" db="EMBL/GenBank/DDBJ databases">
        <authorList>
            <person name="Nowell W R."/>
        </authorList>
    </citation>
    <scope>NUCLEOTIDE SEQUENCE</scope>
</reference>
<gene>
    <name evidence="11" type="ORF">KQP761_LOCUS26484</name>
    <name evidence="12" type="ORF">MBJ925_LOCUS367</name>
</gene>
<comment type="caution">
    <text evidence="11">The sequence shown here is derived from an EMBL/GenBank/DDBJ whole genome shotgun (WGS) entry which is preliminary data.</text>
</comment>